<dbReference type="STRING" id="1298598.JCM21714_4484"/>
<dbReference type="Gene3D" id="1.10.3720.10">
    <property type="entry name" value="MetI-like"/>
    <property type="match status" value="1"/>
</dbReference>
<evidence type="ECO:0000256" key="5">
    <source>
        <dbReference type="ARBA" id="ARBA00022989"/>
    </source>
</evidence>
<dbReference type="PROSITE" id="PS50928">
    <property type="entry name" value="ABC_TM1"/>
    <property type="match status" value="1"/>
</dbReference>
<proteinExistence type="inferred from homology"/>
<comment type="similarity">
    <text evidence="7">Belongs to the binding-protein-dependent transport system permease family.</text>
</comment>
<evidence type="ECO:0000256" key="3">
    <source>
        <dbReference type="ARBA" id="ARBA00022475"/>
    </source>
</evidence>
<keyword evidence="5 7" id="KW-1133">Transmembrane helix</keyword>
<dbReference type="Pfam" id="PF00528">
    <property type="entry name" value="BPD_transp_1"/>
    <property type="match status" value="1"/>
</dbReference>
<accession>W4VPF7</accession>
<reference evidence="9 10" key="1">
    <citation type="journal article" date="2014" name="Genome Announc.">
        <title>Draft Genome Sequence of the Boron-Tolerant and Moderately Halotolerant Bacterium Gracilibacillus boraciitolerans JCM 21714T.</title>
        <authorList>
            <person name="Ahmed I."/>
            <person name="Oshima K."/>
            <person name="Suda W."/>
            <person name="Kitamura K."/>
            <person name="Iida T."/>
            <person name="Ohmori Y."/>
            <person name="Fujiwara T."/>
            <person name="Hattori M."/>
            <person name="Ohkuma M."/>
        </authorList>
    </citation>
    <scope>NUCLEOTIDE SEQUENCE [LARGE SCALE GENOMIC DNA]</scope>
    <source>
        <strain evidence="9 10">JCM 21714</strain>
    </source>
</reference>
<dbReference type="GO" id="GO:0005886">
    <property type="term" value="C:plasma membrane"/>
    <property type="evidence" value="ECO:0007669"/>
    <property type="project" value="UniProtKB-SubCell"/>
</dbReference>
<evidence type="ECO:0000313" key="9">
    <source>
        <dbReference type="EMBL" id="GAE95265.1"/>
    </source>
</evidence>
<feature type="transmembrane region" description="Helical" evidence="7">
    <location>
        <begin position="274"/>
        <end position="293"/>
    </location>
</feature>
<keyword evidence="10" id="KW-1185">Reference proteome</keyword>
<feature type="transmembrane region" description="Helical" evidence="7">
    <location>
        <begin position="113"/>
        <end position="133"/>
    </location>
</feature>
<dbReference type="PANTHER" id="PTHR43005">
    <property type="entry name" value="BLR7065 PROTEIN"/>
    <property type="match status" value="1"/>
</dbReference>
<organism evidence="9 10">
    <name type="scientific">Gracilibacillus boraciitolerans JCM 21714</name>
    <dbReference type="NCBI Taxonomy" id="1298598"/>
    <lineage>
        <taxon>Bacteria</taxon>
        <taxon>Bacillati</taxon>
        <taxon>Bacillota</taxon>
        <taxon>Bacilli</taxon>
        <taxon>Bacillales</taxon>
        <taxon>Bacillaceae</taxon>
        <taxon>Gracilibacillus</taxon>
    </lineage>
</organism>
<keyword evidence="6 7" id="KW-0472">Membrane</keyword>
<dbReference type="InterPro" id="IPR035906">
    <property type="entry name" value="MetI-like_sf"/>
</dbReference>
<feature type="transmembrane region" description="Helical" evidence="7">
    <location>
        <begin position="163"/>
        <end position="184"/>
    </location>
</feature>
<evidence type="ECO:0000259" key="8">
    <source>
        <dbReference type="PROSITE" id="PS50928"/>
    </source>
</evidence>
<protein>
    <submittedName>
        <fullName evidence="9">Sugar ABC transporter permease</fullName>
    </submittedName>
</protein>
<keyword evidence="4 7" id="KW-0812">Transmembrane</keyword>
<feature type="transmembrane region" description="Helical" evidence="7">
    <location>
        <begin position="224"/>
        <end position="245"/>
    </location>
</feature>
<evidence type="ECO:0000256" key="1">
    <source>
        <dbReference type="ARBA" id="ARBA00004651"/>
    </source>
</evidence>
<dbReference type="RefSeq" id="WP_235182998.1">
    <property type="nucleotide sequence ID" value="NZ_BAVS01000046.1"/>
</dbReference>
<feature type="transmembrane region" description="Helical" evidence="7">
    <location>
        <begin position="76"/>
        <end position="101"/>
    </location>
</feature>
<dbReference type="PANTHER" id="PTHR43005:SF1">
    <property type="entry name" value="SPERMIDINE_PUTRESCINE TRANSPORT SYSTEM PERMEASE PROTEIN"/>
    <property type="match status" value="1"/>
</dbReference>
<dbReference type="CDD" id="cd06261">
    <property type="entry name" value="TM_PBP2"/>
    <property type="match status" value="1"/>
</dbReference>
<evidence type="ECO:0000256" key="4">
    <source>
        <dbReference type="ARBA" id="ARBA00022692"/>
    </source>
</evidence>
<feature type="transmembrane region" description="Helical" evidence="7">
    <location>
        <begin position="14"/>
        <end position="35"/>
    </location>
</feature>
<comment type="subcellular location">
    <subcellularLocation>
        <location evidence="1 7">Cell membrane</location>
        <topology evidence="1 7">Multi-pass membrane protein</topology>
    </subcellularLocation>
</comment>
<evidence type="ECO:0000313" key="10">
    <source>
        <dbReference type="Proteomes" id="UP000019102"/>
    </source>
</evidence>
<dbReference type="EMBL" id="BAVS01000046">
    <property type="protein sequence ID" value="GAE95265.1"/>
    <property type="molecule type" value="Genomic_DNA"/>
</dbReference>
<feature type="domain" description="ABC transmembrane type-1" evidence="8">
    <location>
        <begin position="76"/>
        <end position="292"/>
    </location>
</feature>
<evidence type="ECO:0000256" key="6">
    <source>
        <dbReference type="ARBA" id="ARBA00023136"/>
    </source>
</evidence>
<sequence length="320" mass="35966">MNGSRKKFFQHDNIGYLFVLPALIFMVALIGYPIISNFILSFQDVTAMTMNAANKDFVGFDNYIKLLNDEVLIKSIFNTILFTVACIIVQFVIGFALALFFNKKFTFAKPIRGLMMVSWMVPITITALMYKFMFSTNVGGVINYMLQSLHIIDAPIDWLTSPVSAFVALVIANIWIGIPFNMILLSTGLTTLPKDVYESSSIDGGANKIQQFFKITLPMLRPTIEAVLILGLIYTFKVFDLVYVMTKGGPSNSTQVLSTYSYKLSFDLFKFSEGATVANILFIILFVVSLLYITGTRKGGCLRWKTQKYYTIKAKPAQIE</sequence>
<dbReference type="AlphaFoldDB" id="W4VPF7"/>
<dbReference type="InterPro" id="IPR000515">
    <property type="entry name" value="MetI-like"/>
</dbReference>
<comment type="caution">
    <text evidence="9">The sequence shown here is derived from an EMBL/GenBank/DDBJ whole genome shotgun (WGS) entry which is preliminary data.</text>
</comment>
<evidence type="ECO:0000256" key="2">
    <source>
        <dbReference type="ARBA" id="ARBA00022448"/>
    </source>
</evidence>
<evidence type="ECO:0000256" key="7">
    <source>
        <dbReference type="RuleBase" id="RU363032"/>
    </source>
</evidence>
<keyword evidence="3" id="KW-1003">Cell membrane</keyword>
<gene>
    <name evidence="9" type="ORF">JCM21714_4484</name>
</gene>
<keyword evidence="2 7" id="KW-0813">Transport</keyword>
<dbReference type="SUPFAM" id="SSF161098">
    <property type="entry name" value="MetI-like"/>
    <property type="match status" value="1"/>
</dbReference>
<dbReference type="GO" id="GO:0055085">
    <property type="term" value="P:transmembrane transport"/>
    <property type="evidence" value="ECO:0007669"/>
    <property type="project" value="InterPro"/>
</dbReference>
<dbReference type="Proteomes" id="UP000019102">
    <property type="component" value="Unassembled WGS sequence"/>
</dbReference>
<name>W4VPF7_9BACI</name>
<dbReference type="eggNOG" id="COG1175">
    <property type="taxonomic scope" value="Bacteria"/>
</dbReference>